<name>A0AAD5T9J4_9FUNG</name>
<gene>
    <name evidence="5" type="primary">FUBP3</name>
    <name evidence="5" type="ORF">HK100_011053</name>
</gene>
<dbReference type="InterPro" id="IPR004087">
    <property type="entry name" value="KH_dom"/>
</dbReference>
<dbReference type="SMART" id="SM00322">
    <property type="entry name" value="KH"/>
    <property type="match status" value="3"/>
</dbReference>
<feature type="compositionally biased region" description="Low complexity" evidence="3">
    <location>
        <begin position="484"/>
        <end position="497"/>
    </location>
</feature>
<feature type="region of interest" description="Disordered" evidence="3">
    <location>
        <begin position="520"/>
        <end position="548"/>
    </location>
</feature>
<feature type="domain" description="K Homology" evidence="4">
    <location>
        <begin position="122"/>
        <end position="194"/>
    </location>
</feature>
<dbReference type="EMBL" id="JADGJH010000064">
    <property type="protein sequence ID" value="KAJ3139786.1"/>
    <property type="molecule type" value="Genomic_DNA"/>
</dbReference>
<reference evidence="5" key="1">
    <citation type="submission" date="2020-05" db="EMBL/GenBank/DDBJ databases">
        <title>Phylogenomic resolution of chytrid fungi.</title>
        <authorList>
            <person name="Stajich J.E."/>
            <person name="Amses K."/>
            <person name="Simmons R."/>
            <person name="Seto K."/>
            <person name="Myers J."/>
            <person name="Bonds A."/>
            <person name="Quandt C.A."/>
            <person name="Barry K."/>
            <person name="Liu P."/>
            <person name="Grigoriev I."/>
            <person name="Longcore J.E."/>
            <person name="James T.Y."/>
        </authorList>
    </citation>
    <scope>NUCLEOTIDE SEQUENCE</scope>
    <source>
        <strain evidence="5">JEL0513</strain>
    </source>
</reference>
<feature type="domain" description="K Homology" evidence="4">
    <location>
        <begin position="217"/>
        <end position="288"/>
    </location>
</feature>
<dbReference type="Proteomes" id="UP001211907">
    <property type="component" value="Unassembled WGS sequence"/>
</dbReference>
<dbReference type="GO" id="GO:0003723">
    <property type="term" value="F:RNA binding"/>
    <property type="evidence" value="ECO:0007669"/>
    <property type="project" value="UniProtKB-UniRule"/>
</dbReference>
<evidence type="ECO:0000256" key="1">
    <source>
        <dbReference type="ARBA" id="ARBA00022737"/>
    </source>
</evidence>
<protein>
    <submittedName>
        <fullName evidence="5">Far upstream element-binding protein 3</fullName>
    </submittedName>
</protein>
<dbReference type="Gene3D" id="3.30.1370.10">
    <property type="entry name" value="K Homology domain, type 1"/>
    <property type="match status" value="3"/>
</dbReference>
<proteinExistence type="predicted"/>
<keyword evidence="1" id="KW-0677">Repeat</keyword>
<evidence type="ECO:0000256" key="3">
    <source>
        <dbReference type="SAM" id="MobiDB-lite"/>
    </source>
</evidence>
<feature type="region of interest" description="Disordered" evidence="3">
    <location>
        <begin position="22"/>
        <end position="90"/>
    </location>
</feature>
<feature type="region of interest" description="Disordered" evidence="3">
    <location>
        <begin position="474"/>
        <end position="497"/>
    </location>
</feature>
<feature type="compositionally biased region" description="Low complexity" evidence="3">
    <location>
        <begin position="61"/>
        <end position="73"/>
    </location>
</feature>
<dbReference type="CDD" id="cd00105">
    <property type="entry name" value="KH-I"/>
    <property type="match status" value="1"/>
</dbReference>
<dbReference type="AlphaFoldDB" id="A0AAD5T9J4"/>
<dbReference type="InterPro" id="IPR036612">
    <property type="entry name" value="KH_dom_type_1_sf"/>
</dbReference>
<evidence type="ECO:0000313" key="5">
    <source>
        <dbReference type="EMBL" id="KAJ3139786.1"/>
    </source>
</evidence>
<dbReference type="Pfam" id="PF00013">
    <property type="entry name" value="KH_1"/>
    <property type="match status" value="3"/>
</dbReference>
<evidence type="ECO:0000259" key="4">
    <source>
        <dbReference type="SMART" id="SM00322"/>
    </source>
</evidence>
<feature type="compositionally biased region" description="Polar residues" evidence="3">
    <location>
        <begin position="474"/>
        <end position="483"/>
    </location>
</feature>
<dbReference type="PANTHER" id="PTHR10288">
    <property type="entry name" value="KH DOMAIN CONTAINING RNA BINDING PROTEIN"/>
    <property type="match status" value="1"/>
</dbReference>
<dbReference type="InterPro" id="IPR004088">
    <property type="entry name" value="KH_dom_type_1"/>
</dbReference>
<keyword evidence="6" id="KW-1185">Reference proteome</keyword>
<dbReference type="SUPFAM" id="SSF54791">
    <property type="entry name" value="Eukaryotic type KH-domain (KH-domain type I)"/>
    <property type="match status" value="3"/>
</dbReference>
<organism evidence="5 6">
    <name type="scientific">Physocladia obscura</name>
    <dbReference type="NCBI Taxonomy" id="109957"/>
    <lineage>
        <taxon>Eukaryota</taxon>
        <taxon>Fungi</taxon>
        <taxon>Fungi incertae sedis</taxon>
        <taxon>Chytridiomycota</taxon>
        <taxon>Chytridiomycota incertae sedis</taxon>
        <taxon>Chytridiomycetes</taxon>
        <taxon>Chytridiales</taxon>
        <taxon>Chytriomycetaceae</taxon>
        <taxon>Physocladia</taxon>
    </lineage>
</organism>
<evidence type="ECO:0000313" key="6">
    <source>
        <dbReference type="Proteomes" id="UP001211907"/>
    </source>
</evidence>
<feature type="domain" description="K Homology" evidence="4">
    <location>
        <begin position="307"/>
        <end position="378"/>
    </location>
</feature>
<comment type="caution">
    <text evidence="5">The sequence shown here is derived from an EMBL/GenBank/DDBJ whole genome shotgun (WGS) entry which is preliminary data.</text>
</comment>
<dbReference type="PROSITE" id="PS50084">
    <property type="entry name" value="KH_TYPE_1"/>
    <property type="match status" value="3"/>
</dbReference>
<evidence type="ECO:0000256" key="2">
    <source>
        <dbReference type="PROSITE-ProRule" id="PRU00117"/>
    </source>
</evidence>
<keyword evidence="2" id="KW-0694">RNA-binding</keyword>
<accession>A0AAD5T9J4</accession>
<sequence length="548" mass="56524">MSDISSAVERAKAVAAKLTAAAKAAGQLPDSIPASSYSTKRARDDDPPTSGYSKRENLYGSTSIPTATTSASTFDANKRPRDDYNDIPVSGYVPKQRAGLGSDDATNSFLAKLGLSGGMVSTKISREVTIPADMVGLIIGKGGETLKRIQAESGVTKIQFNQDRDSNEPTRITTLIGTDEECEKAAKIIDELVSNKVNGPGGFSGGIGAGGSHYGPRGTTVSMEVAGDRVGLVIGKGGETIRMLQAKTGAKITVIQDGNPRQGFKTVTIQGSDEQIEESKKMIEDIVAARVMVGSGVVQGYNNTPTGQEMEEVKVPNDRVGLVIGKGGESCKSIQYQFGVKLQFEQMPDANNERTIKVYGPSREAISGAIDAIFEKAGHVGNRGFASGASASGAGMNPYTNYGGYGAAGQGYAAASAGYGAAASDPYSAMTSQYTQQTADYSQYYDQSQAAAYYDPAAYAAYAQQAAAVQNGATADASANSDPTAAGTETATGEAGGDEAANAAAWAAYYAYYAQYGGDPSQAAGATGDQPQSAEEAKNGSEEAPPGA</sequence>